<dbReference type="InterPro" id="IPR015421">
    <property type="entry name" value="PyrdxlP-dep_Trfase_major"/>
</dbReference>
<evidence type="ECO:0000313" key="5">
    <source>
        <dbReference type="Proteomes" id="UP000017429"/>
    </source>
</evidence>
<dbReference type="InterPro" id="IPR015424">
    <property type="entry name" value="PyrdxlP-dep_Trfase"/>
</dbReference>
<dbReference type="FunFam" id="3.40.640.10:FF:000089">
    <property type="entry name" value="Aminotransferase, DegT/DnrJ/EryC1/StrS family"/>
    <property type="match status" value="1"/>
</dbReference>
<dbReference type="SUPFAM" id="SSF53383">
    <property type="entry name" value="PLP-dependent transferases"/>
    <property type="match status" value="1"/>
</dbReference>
<dbReference type="GO" id="GO:0008483">
    <property type="term" value="F:transaminase activity"/>
    <property type="evidence" value="ECO:0007669"/>
    <property type="project" value="UniProtKB-KW"/>
</dbReference>
<sequence length="377" mass="41502">MNRQIPFADLKSQYNAYKEELDKAVLDVMGSSMYIMGPEVEKLEKNLANYVGSKYALSVSSGTDALLLALMAYDIKAGDEVITTPFTFIATAEVIALVGAKPVFADIDEKTYNLDVEKVKPLINERTKAIIPVSLYGLPADMDKFYELVKGTNIKLIEDACQSFGAVDNGKYSCNYNSLGCTSFFPSKPLGCYGDGGAVFTNDDKEAEMIASLRNHGQIARYKHKYIGINGRLDAVQAAVLNVKLAHFKEEIAARIKIGSDYTAKIKAAYKGDISDIITPYIPEGKVSVYAQYSIRVKNREEVAKKLNEQGIPTAIHYPIPLHIQECYAGCGFKEGDLPISEKVSKEIMSLPMSAFLKADDQDYIVEALCKAVLETK</sequence>
<accession>V2QH56</accession>
<protein>
    <submittedName>
        <fullName evidence="4">UDP-2-acetamido-2-deoxy-3-oxo-D-glucuronate aminotransferase</fullName>
        <ecNumber evidence="4">2.6.1.98</ecNumber>
    </submittedName>
</protein>
<gene>
    <name evidence="4" type="primary">wbpE</name>
    <name evidence="4" type="ORF">N508_000569</name>
</gene>
<dbReference type="KEGG" id="msch:N508_000569"/>
<dbReference type="EC" id="2.6.1.98" evidence="4"/>
<comment type="similarity">
    <text evidence="2 3">Belongs to the DegT/DnrJ/EryC1 family.</text>
</comment>
<dbReference type="Gene3D" id="3.90.1150.10">
    <property type="entry name" value="Aspartate Aminotransferase, domain 1"/>
    <property type="match status" value="1"/>
</dbReference>
<dbReference type="EMBL" id="CP097562">
    <property type="protein sequence ID" value="USF23506.1"/>
    <property type="molecule type" value="Genomic_DNA"/>
</dbReference>
<dbReference type="InterPro" id="IPR000653">
    <property type="entry name" value="DegT/StrS_aminotransferase"/>
</dbReference>
<reference evidence="4" key="3">
    <citation type="submission" date="2022-06" db="EMBL/GenBank/DDBJ databases">
        <title>Resources to Facilitate Use of the Altered Schaedler Flora (ASF) Mouse Model to Study Microbiome Function.</title>
        <authorList>
            <person name="Proctor A."/>
            <person name="Parvinroo S."/>
            <person name="Richie T."/>
            <person name="Jia X."/>
            <person name="Lee S.T.M."/>
            <person name="Karp P.D."/>
            <person name="Paley S."/>
            <person name="Kostic A.D."/>
            <person name="Pierre J.F."/>
            <person name="Wannemuehler M.J."/>
            <person name="Phillips G.J."/>
        </authorList>
    </citation>
    <scope>NUCLEOTIDE SEQUENCE</scope>
    <source>
        <strain evidence="4">ASF457</strain>
    </source>
</reference>
<dbReference type="AlphaFoldDB" id="V2QH56"/>
<dbReference type="InterPro" id="IPR015422">
    <property type="entry name" value="PyrdxlP-dep_Trfase_small"/>
</dbReference>
<name>V2QH56_9BACT</name>
<dbReference type="RefSeq" id="WP_023274881.1">
    <property type="nucleotide sequence ID" value="NZ_CP097562.1"/>
</dbReference>
<keyword evidence="4" id="KW-0808">Transferase</keyword>
<proteinExistence type="inferred from homology"/>
<evidence type="ECO:0000256" key="2">
    <source>
        <dbReference type="ARBA" id="ARBA00037999"/>
    </source>
</evidence>
<dbReference type="GO" id="GO:0030170">
    <property type="term" value="F:pyridoxal phosphate binding"/>
    <property type="evidence" value="ECO:0007669"/>
    <property type="project" value="UniProtKB-ARBA"/>
</dbReference>
<keyword evidence="5" id="KW-1185">Reference proteome</keyword>
<reference evidence="4" key="1">
    <citation type="journal article" date="2014" name="Genome Announc.">
        <title>Draft genome sequences of the altered schaedler flora, a defined bacterial community from gnotobiotic mice.</title>
        <authorList>
            <person name="Wannemuehler M.J."/>
            <person name="Overstreet A.M."/>
            <person name="Ward D.V."/>
            <person name="Phillips G.J."/>
        </authorList>
    </citation>
    <scope>NUCLEOTIDE SEQUENCE</scope>
    <source>
        <strain evidence="4">ASF457</strain>
    </source>
</reference>
<dbReference type="CDD" id="cd00616">
    <property type="entry name" value="AHBA_syn"/>
    <property type="match status" value="1"/>
</dbReference>
<organism evidence="4 5">
    <name type="scientific">Mucispirillum schaedleri ASF457</name>
    <dbReference type="NCBI Taxonomy" id="1379858"/>
    <lineage>
        <taxon>Bacteria</taxon>
        <taxon>Pseudomonadati</taxon>
        <taxon>Deferribacterota</taxon>
        <taxon>Deferribacteres</taxon>
        <taxon>Deferribacterales</taxon>
        <taxon>Mucispirillaceae</taxon>
        <taxon>Mucispirillum</taxon>
    </lineage>
</organism>
<dbReference type="GO" id="GO:0000271">
    <property type="term" value="P:polysaccharide biosynthetic process"/>
    <property type="evidence" value="ECO:0007669"/>
    <property type="project" value="TreeGrafter"/>
</dbReference>
<dbReference type="Proteomes" id="UP000017429">
    <property type="component" value="Chromosome"/>
</dbReference>
<evidence type="ECO:0000256" key="3">
    <source>
        <dbReference type="RuleBase" id="RU004508"/>
    </source>
</evidence>
<evidence type="ECO:0000256" key="1">
    <source>
        <dbReference type="ARBA" id="ARBA00022898"/>
    </source>
</evidence>
<dbReference type="Gene3D" id="3.40.640.10">
    <property type="entry name" value="Type I PLP-dependent aspartate aminotransferase-like (Major domain)"/>
    <property type="match status" value="1"/>
</dbReference>
<dbReference type="OrthoDB" id="9810913at2"/>
<evidence type="ECO:0000313" key="4">
    <source>
        <dbReference type="EMBL" id="USF23506.1"/>
    </source>
</evidence>
<dbReference type="Pfam" id="PF01041">
    <property type="entry name" value="DegT_DnrJ_EryC1"/>
    <property type="match status" value="1"/>
</dbReference>
<keyword evidence="1 3" id="KW-0663">Pyridoxal phosphate</keyword>
<reference evidence="4" key="2">
    <citation type="submission" date="2022-05" db="EMBL/GenBank/DDBJ databases">
        <authorList>
            <person name="Proctor A.L."/>
            <person name="Phillips G.J."/>
            <person name="Wannemuehler M.J."/>
        </authorList>
    </citation>
    <scope>NUCLEOTIDE SEQUENCE</scope>
    <source>
        <strain evidence="4">ASF457</strain>
    </source>
</reference>
<dbReference type="PIRSF" id="PIRSF000390">
    <property type="entry name" value="PLP_StrS"/>
    <property type="match status" value="1"/>
</dbReference>
<dbReference type="PANTHER" id="PTHR30244:SF42">
    <property type="entry name" value="UDP-2-ACETAMIDO-2-DEOXY-3-OXO-D-GLUCURONATE AMINOTRANSFERASE"/>
    <property type="match status" value="1"/>
</dbReference>
<dbReference type="eggNOG" id="COG0399">
    <property type="taxonomic scope" value="Bacteria"/>
</dbReference>
<dbReference type="PANTHER" id="PTHR30244">
    <property type="entry name" value="TRANSAMINASE"/>
    <property type="match status" value="1"/>
</dbReference>
<keyword evidence="4" id="KW-0032">Aminotransferase</keyword>